<keyword evidence="1" id="KW-0808">Transferase</keyword>
<dbReference type="GO" id="GO:0016757">
    <property type="term" value="F:glycosyltransferase activity"/>
    <property type="evidence" value="ECO:0007669"/>
    <property type="project" value="UniProtKB-KW"/>
</dbReference>
<evidence type="ECO:0000313" key="1">
    <source>
        <dbReference type="EMBL" id="CAZ56140.1"/>
    </source>
</evidence>
<dbReference type="GeneID" id="8153976"/>
<gene>
    <name evidence="1" type="ordered locus">SSUBM407_1282</name>
</gene>
<dbReference type="EMBL" id="FM252032">
    <property type="protein sequence ID" value="CAZ56140.1"/>
    <property type="molecule type" value="Genomic_DNA"/>
</dbReference>
<dbReference type="RefSeq" id="WP_011922741.1">
    <property type="nucleotide sequence ID" value="NC_012926.1"/>
</dbReference>
<reference evidence="1 2" key="1">
    <citation type="journal article" date="2009" name="PLoS ONE">
        <title>Rapid evolution of virulence and drug resistance in the emerging zoonotic pathogen Streptococcus suis.</title>
        <authorList>
            <person name="Holden M.T.G."/>
            <person name="Hauser H."/>
            <person name="Sanders M."/>
            <person name="Ngo T.H."/>
            <person name="Cherevach I."/>
            <person name="Cronin A."/>
            <person name="Goodhead I."/>
            <person name="Mungall K."/>
            <person name="Quail M.A."/>
            <person name="Price C."/>
            <person name="Rabbinowitsch E."/>
            <person name="Sharp S."/>
            <person name="Croucher N.J."/>
            <person name="Chieu T.B."/>
            <person name="Mai N.T.H."/>
            <person name="Diep T.S."/>
            <person name="Chinh N.T."/>
            <person name="Kehoe M."/>
            <person name="Leigh J.A."/>
            <person name="Ward P.N."/>
            <person name="Dowson C.G."/>
            <person name="Whatmore A.M."/>
            <person name="Chanter N."/>
            <person name="Iversen P."/>
            <person name="Gottschalk M."/>
            <person name="Slater J.D."/>
            <person name="Smith H.E."/>
            <person name="Spratt B.G."/>
            <person name="Xu J."/>
            <person name="Ye C."/>
            <person name="Bentley S."/>
            <person name="Barrell B.G."/>
            <person name="Schultsz C."/>
            <person name="Maskell D.J."/>
            <person name="Parkhill J."/>
        </authorList>
    </citation>
    <scope>NUCLEOTIDE SEQUENCE [LARGE SCALE GENOMIC DNA]</scope>
    <source>
        <strain evidence="1 2">BM407</strain>
    </source>
</reference>
<dbReference type="KEGG" id="ssb:SSUBM407_1282"/>
<keyword evidence="1" id="KW-0328">Glycosyltransferase</keyword>
<evidence type="ECO:0000313" key="2">
    <source>
        <dbReference type="Proteomes" id="UP000009077"/>
    </source>
</evidence>
<proteinExistence type="predicted"/>
<keyword evidence="2" id="KW-1185">Reference proteome</keyword>
<name>A0A0H3MWJ3_STRS4</name>
<accession>A0A0H3MWJ3</accession>
<dbReference type="Gene3D" id="3.40.50.11110">
    <property type="entry name" value="Sialyltransferase, C-terminal GT-B Rossman nucleotide-binding domain"/>
    <property type="match status" value="1"/>
</dbReference>
<dbReference type="HOGENOM" id="CLU_075812_0_0_9"/>
<sequence length="323" mass="37976">MRRIYICHTMYQILISLLKMDVERDSLMSVDIIGHFPDVREQLQQHVHLIEETERSFDLYSLIARSKTKERLSLLQSYDEVIIFQDHRQVGHFLNKHRIPYSLLEDGYNFFKDKRVCDLESIQSSVWKRLFYQWYFKPTYLIGSSLYCQSIEVNDLSLVQFDEAYKPFVEVPRKQLFDQASPEKVQALLQIFGARAIVADEESSQKRLLLLTQPLSWDYHVTEEELLEIYVAGLAPYREDYTIYIKPHPRDGVDYSFLGKAVVLLPQGIPFELFEMAGSIRFDIGMTYSSSALDFLNCFEEKVYLKDTFPLLSKNDILREGIE</sequence>
<dbReference type="InterPro" id="IPR012477">
    <property type="entry name" value="Glyco_transf_52"/>
</dbReference>
<dbReference type="AlphaFoldDB" id="A0A0H3MWJ3"/>
<dbReference type="Proteomes" id="UP000009077">
    <property type="component" value="Chromosome"/>
</dbReference>
<dbReference type="Pfam" id="PF07922">
    <property type="entry name" value="Glyco_transf_52"/>
    <property type="match status" value="1"/>
</dbReference>
<protein>
    <submittedName>
        <fullName evidence="1">Lipooligosaccharide sialyltransferase</fullName>
    </submittedName>
</protein>
<dbReference type="PATRIC" id="fig|568814.3.peg.1321"/>
<organism evidence="1 2">
    <name type="scientific">Streptococcus suis (strain BM407)</name>
    <dbReference type="NCBI Taxonomy" id="568814"/>
    <lineage>
        <taxon>Bacteria</taxon>
        <taxon>Bacillati</taxon>
        <taxon>Bacillota</taxon>
        <taxon>Bacilli</taxon>
        <taxon>Lactobacillales</taxon>
        <taxon>Streptococcaceae</taxon>
        <taxon>Streptococcus</taxon>
    </lineage>
</organism>